<accession>A0A540R8Y8</accession>
<feature type="compositionally biased region" description="Polar residues" evidence="1">
    <location>
        <begin position="252"/>
        <end position="288"/>
    </location>
</feature>
<feature type="compositionally biased region" description="Low complexity" evidence="1">
    <location>
        <begin position="192"/>
        <end position="201"/>
    </location>
</feature>
<name>A0A540R8Y8_9CORY</name>
<feature type="compositionally biased region" description="Polar residues" evidence="1">
    <location>
        <begin position="120"/>
        <end position="129"/>
    </location>
</feature>
<dbReference type="RefSeq" id="WP_068801494.1">
    <property type="nucleotide sequence ID" value="NZ_JADPQA010000009.1"/>
</dbReference>
<reference evidence="2 3" key="1">
    <citation type="submission" date="2019-06" db="EMBL/GenBank/DDBJ databases">
        <title>Draft genome of C. phoceense Strain 272.</title>
        <authorList>
            <person name="Pacheco L.G.C."/>
            <person name="Barberis C.M."/>
            <person name="Almuzara M.N."/>
            <person name="Traglia G.M."/>
            <person name="Santos C.S."/>
            <person name="Rocha D.J.P.G."/>
            <person name="Aguiar E.R.G.R."/>
            <person name="Vay C.A."/>
        </authorList>
    </citation>
    <scope>NUCLEOTIDE SEQUENCE [LARGE SCALE GENOMIC DNA]</scope>
    <source>
        <strain evidence="2 3">272</strain>
    </source>
</reference>
<evidence type="ECO:0000313" key="2">
    <source>
        <dbReference type="EMBL" id="TQE44211.1"/>
    </source>
</evidence>
<dbReference type="AlphaFoldDB" id="A0A540R8Y8"/>
<organism evidence="2 3">
    <name type="scientific">Corynebacterium phoceense</name>
    <dbReference type="NCBI Taxonomy" id="1686286"/>
    <lineage>
        <taxon>Bacteria</taxon>
        <taxon>Bacillati</taxon>
        <taxon>Actinomycetota</taxon>
        <taxon>Actinomycetes</taxon>
        <taxon>Mycobacteriales</taxon>
        <taxon>Corynebacteriaceae</taxon>
        <taxon>Corynebacterium</taxon>
    </lineage>
</organism>
<comment type="caution">
    <text evidence="2">The sequence shown here is derived from an EMBL/GenBank/DDBJ whole genome shotgun (WGS) entry which is preliminary data.</text>
</comment>
<feature type="region of interest" description="Disordered" evidence="1">
    <location>
        <begin position="153"/>
        <end position="297"/>
    </location>
</feature>
<feature type="compositionally biased region" description="Low complexity" evidence="1">
    <location>
        <begin position="227"/>
        <end position="251"/>
    </location>
</feature>
<proteinExistence type="predicted"/>
<feature type="compositionally biased region" description="Basic and acidic residues" evidence="1">
    <location>
        <begin position="210"/>
        <end position="223"/>
    </location>
</feature>
<dbReference type="GeneID" id="79852213"/>
<protein>
    <recommendedName>
        <fullName evidence="4">DNA-directed RNA polymerase II</fullName>
    </recommendedName>
</protein>
<keyword evidence="3" id="KW-1185">Reference proteome</keyword>
<evidence type="ECO:0000256" key="1">
    <source>
        <dbReference type="SAM" id="MobiDB-lite"/>
    </source>
</evidence>
<dbReference type="Proteomes" id="UP000318080">
    <property type="component" value="Unassembled WGS sequence"/>
</dbReference>
<evidence type="ECO:0008006" key="4">
    <source>
        <dbReference type="Google" id="ProtNLM"/>
    </source>
</evidence>
<dbReference type="EMBL" id="VHIR01000003">
    <property type="protein sequence ID" value="TQE44211.1"/>
    <property type="molecule type" value="Genomic_DNA"/>
</dbReference>
<gene>
    <name evidence="2" type="ORF">EJK80_03520</name>
</gene>
<feature type="region of interest" description="Disordered" evidence="1">
    <location>
        <begin position="107"/>
        <end position="129"/>
    </location>
</feature>
<dbReference type="STRING" id="1686286.GCA_900092335_00910"/>
<evidence type="ECO:0000313" key="3">
    <source>
        <dbReference type="Proteomes" id="UP000318080"/>
    </source>
</evidence>
<sequence length="297" mass="30308">MKADTRRALIFIVVGVLLAAGIGAVVWRLGTPGSSSSDPAMNEAVGAGDIDLRSTQAAGDDVHDHVYATETGDSSKSGRNVAPLADDPFLAPNAVFNTKKLDANPTTYYRPGNISDGTVLPTSTRGPSARTQIPATMAPGATAAPTTVITAVTGDLHPGAPTSIGTLPTNAPAPAPSPRDSTSRSDDPAPAPTHAPTSQQPTPRPTIEIPTDKPTEGPTRDEDTPATSTDETTPVEPTETTSTQDTPTTATNGHTSPANEPTSADSPQPTADSPTAETTGVHTTTQADPQEPTELAN</sequence>